<feature type="compositionally biased region" description="Low complexity" evidence="12">
    <location>
        <begin position="60"/>
        <end position="81"/>
    </location>
</feature>
<feature type="compositionally biased region" description="Basic residues" evidence="12">
    <location>
        <begin position="1"/>
        <end position="10"/>
    </location>
</feature>
<dbReference type="InterPro" id="IPR027417">
    <property type="entry name" value="P-loop_NTPase"/>
</dbReference>
<reference evidence="14" key="1">
    <citation type="submission" date="2023-06" db="EMBL/GenBank/DDBJ databases">
        <authorList>
            <person name="Noh H."/>
        </authorList>
    </citation>
    <scope>NUCLEOTIDE SEQUENCE</scope>
    <source>
        <strain evidence="14">DUCC20226</strain>
    </source>
</reference>
<evidence type="ECO:0000256" key="6">
    <source>
        <dbReference type="ARBA" id="ARBA00022840"/>
    </source>
</evidence>
<keyword evidence="5" id="KW-0547">Nucleotide-binding</keyword>
<evidence type="ECO:0000256" key="7">
    <source>
        <dbReference type="ARBA" id="ARBA00023125"/>
    </source>
</evidence>
<keyword evidence="4" id="KW-0158">Chromosome</keyword>
<organism evidence="14 15">
    <name type="scientific">Phomopsis amygdali</name>
    <name type="common">Fusicoccum amygdali</name>
    <dbReference type="NCBI Taxonomy" id="1214568"/>
    <lineage>
        <taxon>Eukaryota</taxon>
        <taxon>Fungi</taxon>
        <taxon>Dikarya</taxon>
        <taxon>Ascomycota</taxon>
        <taxon>Pezizomycotina</taxon>
        <taxon>Sordariomycetes</taxon>
        <taxon>Sordariomycetidae</taxon>
        <taxon>Diaporthales</taxon>
        <taxon>Diaporthaceae</taxon>
        <taxon>Diaporthe</taxon>
    </lineage>
</organism>
<dbReference type="GO" id="GO:0005694">
    <property type="term" value="C:chromosome"/>
    <property type="evidence" value="ECO:0007669"/>
    <property type="project" value="UniProtKB-SubCell"/>
</dbReference>
<evidence type="ECO:0000256" key="8">
    <source>
        <dbReference type="ARBA" id="ARBA00023242"/>
    </source>
</evidence>
<evidence type="ECO:0000256" key="11">
    <source>
        <dbReference type="ARBA" id="ARBA00077470"/>
    </source>
</evidence>
<feature type="region of interest" description="Disordered" evidence="12">
    <location>
        <begin position="977"/>
        <end position="1009"/>
    </location>
</feature>
<feature type="region of interest" description="Disordered" evidence="12">
    <location>
        <begin position="1"/>
        <end position="131"/>
    </location>
</feature>
<dbReference type="SMART" id="SM00534">
    <property type="entry name" value="MUTSac"/>
    <property type="match status" value="1"/>
</dbReference>
<accession>A0AAD9W7A1</accession>
<evidence type="ECO:0000256" key="1">
    <source>
        <dbReference type="ARBA" id="ARBA00004123"/>
    </source>
</evidence>
<comment type="subcellular location">
    <subcellularLocation>
        <location evidence="2">Chromosome</location>
    </subcellularLocation>
    <subcellularLocation>
        <location evidence="1">Nucleus</location>
    </subcellularLocation>
</comment>
<comment type="similarity">
    <text evidence="3">Belongs to the DNA mismatch repair MutS family.</text>
</comment>
<keyword evidence="8" id="KW-0539">Nucleus</keyword>
<evidence type="ECO:0000256" key="9">
    <source>
        <dbReference type="ARBA" id="ARBA00023254"/>
    </source>
</evidence>
<dbReference type="SUPFAM" id="SSF48334">
    <property type="entry name" value="DNA repair protein MutS, domain III"/>
    <property type="match status" value="1"/>
</dbReference>
<dbReference type="GO" id="GO:0051026">
    <property type="term" value="P:chiasma assembly"/>
    <property type="evidence" value="ECO:0007669"/>
    <property type="project" value="TreeGrafter"/>
</dbReference>
<dbReference type="SUPFAM" id="SSF52540">
    <property type="entry name" value="P-loop containing nucleoside triphosphate hydrolases"/>
    <property type="match status" value="1"/>
</dbReference>
<dbReference type="InterPro" id="IPR045076">
    <property type="entry name" value="MutS"/>
</dbReference>
<evidence type="ECO:0000313" key="14">
    <source>
        <dbReference type="EMBL" id="KAK2611350.1"/>
    </source>
</evidence>
<dbReference type="Pfam" id="PF05192">
    <property type="entry name" value="MutS_III"/>
    <property type="match status" value="1"/>
</dbReference>
<feature type="compositionally biased region" description="Basic and acidic residues" evidence="12">
    <location>
        <begin position="986"/>
        <end position="998"/>
    </location>
</feature>
<dbReference type="PROSITE" id="PS00486">
    <property type="entry name" value="DNA_MISMATCH_REPAIR_2"/>
    <property type="match status" value="1"/>
</dbReference>
<dbReference type="FunFam" id="3.40.50.300:FF:001067">
    <property type="entry name" value="DNA mismatch repair protein MSH5"/>
    <property type="match status" value="1"/>
</dbReference>
<dbReference type="GO" id="GO:0006298">
    <property type="term" value="P:mismatch repair"/>
    <property type="evidence" value="ECO:0007669"/>
    <property type="project" value="InterPro"/>
</dbReference>
<comment type="caution">
    <text evidence="14">The sequence shown here is derived from an EMBL/GenBank/DDBJ whole genome shotgun (WGS) entry which is preliminary data.</text>
</comment>
<keyword evidence="7" id="KW-0238">DNA-binding</keyword>
<dbReference type="GO" id="GO:0005634">
    <property type="term" value="C:nucleus"/>
    <property type="evidence" value="ECO:0007669"/>
    <property type="project" value="UniProtKB-SubCell"/>
</dbReference>
<evidence type="ECO:0000256" key="10">
    <source>
        <dbReference type="ARBA" id="ARBA00073549"/>
    </source>
</evidence>
<evidence type="ECO:0000256" key="3">
    <source>
        <dbReference type="ARBA" id="ARBA00006271"/>
    </source>
</evidence>
<dbReference type="InterPro" id="IPR000432">
    <property type="entry name" value="DNA_mismatch_repair_MutS_C"/>
</dbReference>
<evidence type="ECO:0000256" key="4">
    <source>
        <dbReference type="ARBA" id="ARBA00022454"/>
    </source>
</evidence>
<dbReference type="Pfam" id="PF00488">
    <property type="entry name" value="MutS_V"/>
    <property type="match status" value="1"/>
</dbReference>
<dbReference type="InterPro" id="IPR036187">
    <property type="entry name" value="DNA_mismatch_repair_MutS_sf"/>
</dbReference>
<dbReference type="CDD" id="cd03281">
    <property type="entry name" value="ABC_MSH5_euk"/>
    <property type="match status" value="1"/>
</dbReference>
<dbReference type="AlphaFoldDB" id="A0AAD9W7A1"/>
<feature type="domain" description="DNA mismatch repair proteins mutS family" evidence="13">
    <location>
        <begin position="820"/>
        <end position="836"/>
    </location>
</feature>
<proteinExistence type="inferred from homology"/>
<dbReference type="GO" id="GO:0140664">
    <property type="term" value="F:ATP-dependent DNA damage sensor activity"/>
    <property type="evidence" value="ECO:0007669"/>
    <property type="project" value="InterPro"/>
</dbReference>
<gene>
    <name evidence="14" type="ORF">N8I77_004696</name>
</gene>
<keyword evidence="15" id="KW-1185">Reference proteome</keyword>
<evidence type="ECO:0000256" key="5">
    <source>
        <dbReference type="ARBA" id="ARBA00022741"/>
    </source>
</evidence>
<dbReference type="EMBL" id="JAUJFL010000002">
    <property type="protein sequence ID" value="KAK2611350.1"/>
    <property type="molecule type" value="Genomic_DNA"/>
</dbReference>
<keyword evidence="9" id="KW-0469">Meiosis</keyword>
<keyword evidence="6" id="KW-0067">ATP-binding</keyword>
<evidence type="ECO:0000256" key="2">
    <source>
        <dbReference type="ARBA" id="ARBA00004286"/>
    </source>
</evidence>
<evidence type="ECO:0000259" key="13">
    <source>
        <dbReference type="PROSITE" id="PS00486"/>
    </source>
</evidence>
<dbReference type="GO" id="GO:0030983">
    <property type="term" value="F:mismatched DNA binding"/>
    <property type="evidence" value="ECO:0007669"/>
    <property type="project" value="InterPro"/>
</dbReference>
<feature type="compositionally biased region" description="Low complexity" evidence="12">
    <location>
        <begin position="22"/>
        <end position="35"/>
    </location>
</feature>
<dbReference type="PANTHER" id="PTHR11361:SF20">
    <property type="entry name" value="MUTS PROTEIN HOMOLOG 5"/>
    <property type="match status" value="1"/>
</dbReference>
<dbReference type="GO" id="GO:0005524">
    <property type="term" value="F:ATP binding"/>
    <property type="evidence" value="ECO:0007669"/>
    <property type="project" value="UniProtKB-KW"/>
</dbReference>
<evidence type="ECO:0000313" key="15">
    <source>
        <dbReference type="Proteomes" id="UP001265746"/>
    </source>
</evidence>
<dbReference type="Proteomes" id="UP001265746">
    <property type="component" value="Unassembled WGS sequence"/>
</dbReference>
<dbReference type="InterPro" id="IPR007696">
    <property type="entry name" value="DNA_mismatch_repair_MutS_core"/>
</dbReference>
<name>A0AAD9W7A1_PHOAM</name>
<dbReference type="SMART" id="SM00533">
    <property type="entry name" value="MUTSd"/>
    <property type="match status" value="1"/>
</dbReference>
<protein>
    <recommendedName>
        <fullName evidence="10">DNA mismatch repair protein MSH5</fullName>
    </recommendedName>
    <alternativeName>
        <fullName evidence="11">MutS protein homolog 5</fullName>
    </alternativeName>
</protein>
<dbReference type="Gene3D" id="1.10.1420.10">
    <property type="match status" value="1"/>
</dbReference>
<evidence type="ECO:0000256" key="12">
    <source>
        <dbReference type="SAM" id="MobiDB-lite"/>
    </source>
</evidence>
<dbReference type="Gene3D" id="3.40.50.300">
    <property type="entry name" value="P-loop containing nucleotide triphosphate hydrolases"/>
    <property type="match status" value="1"/>
</dbReference>
<feature type="compositionally biased region" description="Polar residues" evidence="12">
    <location>
        <begin position="36"/>
        <end position="49"/>
    </location>
</feature>
<dbReference type="PANTHER" id="PTHR11361">
    <property type="entry name" value="DNA MISMATCH REPAIR PROTEIN MUTS FAMILY MEMBER"/>
    <property type="match status" value="1"/>
</dbReference>
<sequence>MSSQYRKRRPALAARTPSAAHSVSPMPRSVPSRLSTSSQFIQTHSTPPIFSSPVPPSQQRLNNAAVLASRLSSRASVRSSPSLPPHPQPRTSRLSLPPRSAATSSTVQADHHGGPDESCSADIHSDDDPDGMNEVIMAIDMKDNGTVGCAYYVAIDEALFLQEDIPLAGMELVETLLLHVEPTTVLISIRSPDNLVHFIEAGAQDFQGHRNQDEGGIHGAYILRTLGSAEFNYESAKSHLINLDLDSLRPRTMRFNTVAGDEVEGGAEMGDARNARLMQLATWINLGSRFSVGCAGAVLSDIQRRKAAEYLSHDPDAKFAFRVRSIEMFTLRNSLFVNADTLASLQILGSENHPNFMNQGPDKARSGAKEGLSLYGLFHILTHTAQGKMKLRQMFLRPSTDVELIHERQQTISVLLRPENGADIDNIGKLLRRIKNIKHNLLQLKKGINLPAGRVSIERGTWASLQAFCAFTVELREAVQKLHGAEGLSITRRIVNGVRQSELLPVGELIAGTIDFQQSKEARRTCVMRGVSAELDELKRNYDGLEYFLNEVAALMLEEIPEWAQQYVKNCIFYPQIGFLTVVSLNTESGRGNYEGEGLSDDAWERMFVSDGNIYYKNRRMKELDGQYGDLYCMIVDKEIEIIHELSVRTLEHEEALTEASDLCGELDSLLALAVGADKYKMTAPQLTSTNIIQIEGGRHPLQELVVPSFIANDTLLLGGCGDGTADETIVSDIMGDVPNVMVMTGPNHSGKSVYLKQVALIVYLAHIGSYVPADQACIGLTDRLLTRIATRESVSRNQSAFAIDLKQAAFSINFATRRSLILIDEFGKGTNAMDGAGLLSALLDHFLNLADDAPRVVAATHFHEIFENKLLPDTPKLAFAHMDVRVDLETDHVDDQVTFLFRLMPGRSASSFGSRCAAMNGVDPAVVERAEALVLLLARGEDLRAACARLSDKETARLEEAEEVARRFLEMDLSGLPLRKGLPGSKRDSSSLRDQLRDMLSGPGSAET</sequence>